<dbReference type="Proteomes" id="UP000220629">
    <property type="component" value="Unassembled WGS sequence"/>
</dbReference>
<sequence length="71" mass="7563">MARLFQCDAEFVLWRGLMTTSTDTAPPRSEAGPCQRTPCPPPPLPPRPLLAPRAPAPPPASNACRSPVITS</sequence>
<evidence type="ECO:0000313" key="3">
    <source>
        <dbReference type="Proteomes" id="UP000220629"/>
    </source>
</evidence>
<feature type="region of interest" description="Disordered" evidence="1">
    <location>
        <begin position="20"/>
        <end position="71"/>
    </location>
</feature>
<evidence type="ECO:0000256" key="1">
    <source>
        <dbReference type="SAM" id="MobiDB-lite"/>
    </source>
</evidence>
<feature type="compositionally biased region" description="Low complexity" evidence="1">
    <location>
        <begin position="61"/>
        <end position="71"/>
    </location>
</feature>
<accession>A0A2A7SEV3</accession>
<organism evidence="2 3">
    <name type="scientific">Burkholderia gladioli</name>
    <name type="common">Pseudomonas marginata</name>
    <name type="synonym">Phytomonas marginata</name>
    <dbReference type="NCBI Taxonomy" id="28095"/>
    <lineage>
        <taxon>Bacteria</taxon>
        <taxon>Pseudomonadati</taxon>
        <taxon>Pseudomonadota</taxon>
        <taxon>Betaproteobacteria</taxon>
        <taxon>Burkholderiales</taxon>
        <taxon>Burkholderiaceae</taxon>
        <taxon>Burkholderia</taxon>
    </lineage>
</organism>
<proteinExistence type="predicted"/>
<gene>
    <name evidence="2" type="ORF">CRM94_06270</name>
</gene>
<comment type="caution">
    <text evidence="2">The sequence shown here is derived from an EMBL/GenBank/DDBJ whole genome shotgun (WGS) entry which is preliminary data.</text>
</comment>
<protein>
    <submittedName>
        <fullName evidence="2">Uncharacterized protein</fullName>
    </submittedName>
</protein>
<name>A0A2A7SEV3_BURGA</name>
<evidence type="ECO:0000313" key="2">
    <source>
        <dbReference type="EMBL" id="PEH41790.1"/>
    </source>
</evidence>
<dbReference type="AlphaFoldDB" id="A0A2A7SEV3"/>
<reference evidence="3" key="1">
    <citation type="submission" date="2017-09" db="EMBL/GenBank/DDBJ databases">
        <title>FDA dAtabase for Regulatory Grade micrObial Sequences (FDA-ARGOS): Supporting development and validation of Infectious Disease Dx tests.</title>
        <authorList>
            <person name="Minogue T."/>
            <person name="Wolcott M."/>
            <person name="Wasieloski L."/>
            <person name="Aguilar W."/>
            <person name="Moore D."/>
            <person name="Tallon L."/>
            <person name="Sadzewicz L."/>
            <person name="Ott S."/>
            <person name="Zhao X."/>
            <person name="Nagaraj S."/>
            <person name="Vavikolanu K."/>
            <person name="Aluvathingal J."/>
            <person name="Nadendla S."/>
            <person name="Sichtig H."/>
        </authorList>
    </citation>
    <scope>NUCLEOTIDE SEQUENCE [LARGE SCALE GENOMIC DNA]</scope>
    <source>
        <strain evidence="3">FDAARGOS_390</strain>
    </source>
</reference>
<feature type="compositionally biased region" description="Pro residues" evidence="1">
    <location>
        <begin position="38"/>
        <end position="60"/>
    </location>
</feature>
<dbReference type="EMBL" id="PDDY01000001">
    <property type="protein sequence ID" value="PEH41790.1"/>
    <property type="molecule type" value="Genomic_DNA"/>
</dbReference>